<protein>
    <submittedName>
        <fullName evidence="11">CLUMA_CG002520, isoform A</fullName>
    </submittedName>
</protein>
<dbReference type="InterPro" id="IPR009057">
    <property type="entry name" value="Homeodomain-like_sf"/>
</dbReference>
<dbReference type="InterPro" id="IPR000047">
    <property type="entry name" value="HTH_motif"/>
</dbReference>
<evidence type="ECO:0000256" key="1">
    <source>
        <dbReference type="ARBA" id="ARBA00004123"/>
    </source>
</evidence>
<evidence type="ECO:0000256" key="8">
    <source>
        <dbReference type="SAM" id="Coils"/>
    </source>
</evidence>
<evidence type="ECO:0000256" key="3">
    <source>
        <dbReference type="ARBA" id="ARBA00023125"/>
    </source>
</evidence>
<dbReference type="GO" id="GO:1990837">
    <property type="term" value="F:sequence-specific double-stranded DNA binding"/>
    <property type="evidence" value="ECO:0007669"/>
    <property type="project" value="TreeGrafter"/>
</dbReference>
<dbReference type="OrthoDB" id="6159439at2759"/>
<dbReference type="Pfam" id="PF00046">
    <property type="entry name" value="Homeodomain"/>
    <property type="match status" value="1"/>
</dbReference>
<dbReference type="PANTHER" id="PTHR24336:SF8">
    <property type="entry name" value="LADYBIRD EARLY-RELATED"/>
    <property type="match status" value="1"/>
</dbReference>
<evidence type="ECO:0000256" key="4">
    <source>
        <dbReference type="ARBA" id="ARBA00023155"/>
    </source>
</evidence>
<proteinExistence type="predicted"/>
<comment type="subcellular location">
    <subcellularLocation>
        <location evidence="1 6 7">Nucleus</location>
    </subcellularLocation>
</comment>
<keyword evidence="8" id="KW-0175">Coiled coil</keyword>
<dbReference type="Proteomes" id="UP000183832">
    <property type="component" value="Unassembled WGS sequence"/>
</dbReference>
<dbReference type="GO" id="GO:0005634">
    <property type="term" value="C:nucleus"/>
    <property type="evidence" value="ECO:0007669"/>
    <property type="project" value="UniProtKB-SubCell"/>
</dbReference>
<dbReference type="CDD" id="cd00086">
    <property type="entry name" value="homeodomain"/>
    <property type="match status" value="1"/>
</dbReference>
<gene>
    <name evidence="11" type="ORF">CLUMA_CG002520</name>
</gene>
<dbReference type="AlphaFoldDB" id="A0A1J1HLD8"/>
<dbReference type="InterPro" id="IPR001356">
    <property type="entry name" value="HD"/>
</dbReference>
<dbReference type="Gene3D" id="1.10.10.60">
    <property type="entry name" value="Homeodomain-like"/>
    <property type="match status" value="1"/>
</dbReference>
<keyword evidence="4 6" id="KW-0371">Homeobox</keyword>
<dbReference type="PRINTS" id="PR00031">
    <property type="entry name" value="HTHREPRESSR"/>
</dbReference>
<feature type="region of interest" description="Disordered" evidence="9">
    <location>
        <begin position="169"/>
        <end position="225"/>
    </location>
</feature>
<evidence type="ECO:0000256" key="9">
    <source>
        <dbReference type="SAM" id="MobiDB-lite"/>
    </source>
</evidence>
<evidence type="ECO:0000313" key="12">
    <source>
        <dbReference type="Proteomes" id="UP000183832"/>
    </source>
</evidence>
<feature type="region of interest" description="Disordered" evidence="9">
    <location>
        <begin position="237"/>
        <end position="263"/>
    </location>
</feature>
<feature type="compositionally biased region" description="Low complexity" evidence="9">
    <location>
        <begin position="63"/>
        <end position="72"/>
    </location>
</feature>
<dbReference type="FunFam" id="1.10.10.60:FF:000098">
    <property type="entry name" value="Transcription factor LBX1"/>
    <property type="match status" value="1"/>
</dbReference>
<reference evidence="11 12" key="1">
    <citation type="submission" date="2015-04" db="EMBL/GenBank/DDBJ databases">
        <authorList>
            <person name="Syromyatnikov M.Y."/>
            <person name="Popov V.N."/>
        </authorList>
    </citation>
    <scope>NUCLEOTIDE SEQUENCE [LARGE SCALE GENOMIC DNA]</scope>
</reference>
<dbReference type="STRING" id="568069.A0A1J1HLD8"/>
<feature type="compositionally biased region" description="Low complexity" evidence="9">
    <location>
        <begin position="11"/>
        <end position="22"/>
    </location>
</feature>
<dbReference type="PANTHER" id="PTHR24336">
    <property type="entry name" value="TRANSCRIPTION FACTOR LBX"/>
    <property type="match status" value="1"/>
</dbReference>
<dbReference type="InterPro" id="IPR051892">
    <property type="entry name" value="LBX_TF"/>
</dbReference>
<feature type="DNA-binding region" description="Homeobox" evidence="6">
    <location>
        <begin position="258"/>
        <end position="317"/>
    </location>
</feature>
<evidence type="ECO:0000256" key="5">
    <source>
        <dbReference type="ARBA" id="ARBA00023242"/>
    </source>
</evidence>
<evidence type="ECO:0000259" key="10">
    <source>
        <dbReference type="PROSITE" id="PS50071"/>
    </source>
</evidence>
<dbReference type="GO" id="GO:0000981">
    <property type="term" value="F:DNA-binding transcription factor activity, RNA polymerase II-specific"/>
    <property type="evidence" value="ECO:0007669"/>
    <property type="project" value="InterPro"/>
</dbReference>
<feature type="compositionally biased region" description="Basic and acidic residues" evidence="9">
    <location>
        <begin position="47"/>
        <end position="62"/>
    </location>
</feature>
<dbReference type="SMART" id="SM00389">
    <property type="entry name" value="HOX"/>
    <property type="match status" value="1"/>
</dbReference>
<feature type="domain" description="Homeobox" evidence="10">
    <location>
        <begin position="256"/>
        <end position="316"/>
    </location>
</feature>
<dbReference type="PROSITE" id="PS00027">
    <property type="entry name" value="HOMEOBOX_1"/>
    <property type="match status" value="1"/>
</dbReference>
<feature type="coiled-coil region" evidence="8">
    <location>
        <begin position="303"/>
        <end position="330"/>
    </location>
</feature>
<keyword evidence="2" id="KW-0217">Developmental protein</keyword>
<evidence type="ECO:0000256" key="2">
    <source>
        <dbReference type="ARBA" id="ARBA00022473"/>
    </source>
</evidence>
<keyword evidence="3 6" id="KW-0238">DNA-binding</keyword>
<dbReference type="SUPFAM" id="SSF46689">
    <property type="entry name" value="Homeodomain-like"/>
    <property type="match status" value="1"/>
</dbReference>
<name>A0A1J1HLD8_9DIPT</name>
<keyword evidence="12" id="KW-1185">Reference proteome</keyword>
<dbReference type="EMBL" id="CVRI01000010">
    <property type="protein sequence ID" value="CRK88872.1"/>
    <property type="molecule type" value="Genomic_DNA"/>
</dbReference>
<evidence type="ECO:0000256" key="7">
    <source>
        <dbReference type="RuleBase" id="RU000682"/>
    </source>
</evidence>
<keyword evidence="5 6" id="KW-0539">Nucleus</keyword>
<evidence type="ECO:0000256" key="6">
    <source>
        <dbReference type="PROSITE-ProRule" id="PRU00108"/>
    </source>
</evidence>
<evidence type="ECO:0000313" key="11">
    <source>
        <dbReference type="EMBL" id="CRK88872.1"/>
    </source>
</evidence>
<dbReference type="InterPro" id="IPR017970">
    <property type="entry name" value="Homeobox_CS"/>
</dbReference>
<feature type="region of interest" description="Disordered" evidence="9">
    <location>
        <begin position="1"/>
        <end position="72"/>
    </location>
</feature>
<dbReference type="PROSITE" id="PS50071">
    <property type="entry name" value="HOMEOBOX_2"/>
    <property type="match status" value="1"/>
</dbReference>
<organism evidence="11 12">
    <name type="scientific">Clunio marinus</name>
    <dbReference type="NCBI Taxonomy" id="568069"/>
    <lineage>
        <taxon>Eukaryota</taxon>
        <taxon>Metazoa</taxon>
        <taxon>Ecdysozoa</taxon>
        <taxon>Arthropoda</taxon>
        <taxon>Hexapoda</taxon>
        <taxon>Insecta</taxon>
        <taxon>Pterygota</taxon>
        <taxon>Neoptera</taxon>
        <taxon>Endopterygota</taxon>
        <taxon>Diptera</taxon>
        <taxon>Nematocera</taxon>
        <taxon>Chironomoidea</taxon>
        <taxon>Chironomidae</taxon>
        <taxon>Clunio</taxon>
    </lineage>
</organism>
<accession>A0A1J1HLD8</accession>
<sequence>MQTRICVSRDVSPVGSEISVGSPSPPPSECETSKNGDDYFQPLKRLKMIDREDNNNHSDTSRSTKSSAAKSTVEGVKSFSIADILGRDTNKCSNPRDTINSLAHTLQQQARIVRPWDHLQHPISIRPLLPPALLHYEQRLAMDYHQQLQEHFRAQAQLLRHMNLEIIPSESGSERSSSVASDCCSPDIGRSSENSGRSQQQNQRDQQQKQQSNNNKSPNGTPLDALFQLSNKNFDEQQNEGENSHLNLFATRPQPKKKRKSRTAFTNHQIFELEKRFLYQKYLSPADRDEIAGSLGLSNAQVITWFQNRRAKMKRDMEELKKDVESVKALTGQKSFLENITDMNLLKTKSVPMHDDSFSPQK</sequence>
<feature type="compositionally biased region" description="Low complexity" evidence="9">
    <location>
        <begin position="189"/>
        <end position="220"/>
    </location>
</feature>
<feature type="compositionally biased region" description="Low complexity" evidence="9">
    <location>
        <begin position="169"/>
        <end position="181"/>
    </location>
</feature>